<dbReference type="EMBL" id="UOFO01000084">
    <property type="protein sequence ID" value="VAW85991.1"/>
    <property type="molecule type" value="Genomic_DNA"/>
</dbReference>
<feature type="transmembrane region" description="Helical" evidence="1">
    <location>
        <begin position="12"/>
        <end position="29"/>
    </location>
</feature>
<proteinExistence type="predicted"/>
<sequence>MNNKLKYRMTAVFYATVAIFAGAGVIYFGDKLLGTNLAVFYGVSTFSPIWVISLIAIPFIGGFVVSLIYGLGGQLLAYIPALIVHGIAYYELYANPALLPAGVSLLPIGYWILIMIVAVEAGGIGGIVGEVMVKKTYGRSDKRKLHKKYQKPSRV</sequence>
<accession>A0A3B0Z2T6</accession>
<feature type="transmembrane region" description="Helical" evidence="1">
    <location>
        <begin position="108"/>
        <end position="133"/>
    </location>
</feature>
<keyword evidence="1" id="KW-1133">Transmembrane helix</keyword>
<reference evidence="2" key="1">
    <citation type="submission" date="2018-06" db="EMBL/GenBank/DDBJ databases">
        <authorList>
            <person name="Zhirakovskaya E."/>
        </authorList>
    </citation>
    <scope>NUCLEOTIDE SEQUENCE</scope>
</reference>
<keyword evidence="1" id="KW-0472">Membrane</keyword>
<protein>
    <submittedName>
        <fullName evidence="2">Uncharacterized protein</fullName>
    </submittedName>
</protein>
<evidence type="ECO:0000256" key="1">
    <source>
        <dbReference type="SAM" id="Phobius"/>
    </source>
</evidence>
<feature type="transmembrane region" description="Helical" evidence="1">
    <location>
        <begin position="49"/>
        <end position="68"/>
    </location>
</feature>
<gene>
    <name evidence="2" type="ORF">MNBD_GAMMA16-66</name>
</gene>
<keyword evidence="1" id="KW-0812">Transmembrane</keyword>
<feature type="transmembrane region" description="Helical" evidence="1">
    <location>
        <begin position="75"/>
        <end position="93"/>
    </location>
</feature>
<name>A0A3B0Z2T6_9ZZZZ</name>
<dbReference type="AlphaFoldDB" id="A0A3B0Z2T6"/>
<organism evidence="2">
    <name type="scientific">hydrothermal vent metagenome</name>
    <dbReference type="NCBI Taxonomy" id="652676"/>
    <lineage>
        <taxon>unclassified sequences</taxon>
        <taxon>metagenomes</taxon>
        <taxon>ecological metagenomes</taxon>
    </lineage>
</organism>
<evidence type="ECO:0000313" key="2">
    <source>
        <dbReference type="EMBL" id="VAW85991.1"/>
    </source>
</evidence>